<name>A0A077ZRN4_STYLE</name>
<sequence>MKLRDSKEFKSLTNQKEFQIATMTHSIGNKSEFINAPSFVNIQKAIIAFREIIAFKNVQFKDQMEQIIVEMERGLFCDPSVLPEQVAELINMNKFLDHQTNQLQLPYFEVVKRYHEMFQIVQRSQKLLIKDRNIKFKEEKNNALESQIQSCQKKFKDFSTGIDYQYERLNNQFCDINKKFNLSQVKINELEEQNGVLKEYKEMSKMIAVHEKTIATKDEELTALKSQLKEAELIINQQKQQFESRFSEYQRSLQLLRQQKEKVEILNQRIYQLEYDLSKVNVRAAVAFNELTPRYQKFELEFKSLKIKKPLDKLSWDRIATKDYIESLFQTIRDLHEKNKELALQKQRRKKKTENLEDTYSIRNISPKSESRFGPNKSGASMFQGGGRFTMYKTERSASSSVDKQEMLDINQSSQDQDQKISQ</sequence>
<evidence type="ECO:0000313" key="4">
    <source>
        <dbReference type="Proteomes" id="UP000039865"/>
    </source>
</evidence>
<feature type="coiled-coil region" evidence="1">
    <location>
        <begin position="214"/>
        <end position="276"/>
    </location>
</feature>
<dbReference type="EMBL" id="CCKQ01001466">
    <property type="protein sequence ID" value="CDW72583.1"/>
    <property type="molecule type" value="Genomic_DNA"/>
</dbReference>
<feature type="coiled-coil region" evidence="1">
    <location>
        <begin position="325"/>
        <end position="359"/>
    </location>
</feature>
<evidence type="ECO:0000256" key="1">
    <source>
        <dbReference type="SAM" id="Coils"/>
    </source>
</evidence>
<dbReference type="Proteomes" id="UP000039865">
    <property type="component" value="Unassembled WGS sequence"/>
</dbReference>
<dbReference type="AlphaFoldDB" id="A0A077ZRN4"/>
<evidence type="ECO:0000256" key="2">
    <source>
        <dbReference type="SAM" id="MobiDB-lite"/>
    </source>
</evidence>
<protein>
    <submittedName>
        <fullName evidence="3">Uncharacterized protein</fullName>
    </submittedName>
</protein>
<feature type="region of interest" description="Disordered" evidence="2">
    <location>
        <begin position="365"/>
        <end position="423"/>
    </location>
</feature>
<evidence type="ECO:0000313" key="3">
    <source>
        <dbReference type="EMBL" id="CDW72583.1"/>
    </source>
</evidence>
<keyword evidence="1" id="KW-0175">Coiled coil</keyword>
<feature type="compositionally biased region" description="Low complexity" evidence="2">
    <location>
        <begin position="409"/>
        <end position="423"/>
    </location>
</feature>
<organism evidence="3 4">
    <name type="scientific">Stylonychia lemnae</name>
    <name type="common">Ciliate</name>
    <dbReference type="NCBI Taxonomy" id="5949"/>
    <lineage>
        <taxon>Eukaryota</taxon>
        <taxon>Sar</taxon>
        <taxon>Alveolata</taxon>
        <taxon>Ciliophora</taxon>
        <taxon>Intramacronucleata</taxon>
        <taxon>Spirotrichea</taxon>
        <taxon>Stichotrichia</taxon>
        <taxon>Sporadotrichida</taxon>
        <taxon>Oxytrichidae</taxon>
        <taxon>Stylonychinae</taxon>
        <taxon>Stylonychia</taxon>
    </lineage>
</organism>
<proteinExistence type="predicted"/>
<accession>A0A077ZRN4</accession>
<keyword evidence="4" id="KW-1185">Reference proteome</keyword>
<dbReference type="InParanoid" id="A0A077ZRN4"/>
<gene>
    <name evidence="3" type="primary">Contig11312.g12088</name>
    <name evidence="3" type="ORF">STYLEM_1545</name>
</gene>
<reference evidence="3 4" key="1">
    <citation type="submission" date="2014-06" db="EMBL/GenBank/DDBJ databases">
        <authorList>
            <person name="Swart Estienne"/>
        </authorList>
    </citation>
    <scope>NUCLEOTIDE SEQUENCE [LARGE SCALE GENOMIC DNA]</scope>
    <source>
        <strain evidence="3 4">130c</strain>
    </source>
</reference>